<keyword evidence="1" id="KW-1133">Transmembrane helix</keyword>
<dbReference type="Gene3D" id="3.30.230.10">
    <property type="match status" value="1"/>
</dbReference>
<proteinExistence type="predicted"/>
<name>A0A017RT44_9CLOT</name>
<dbReference type="AlphaFoldDB" id="A0A017RT44"/>
<dbReference type="GO" id="GO:0006508">
    <property type="term" value="P:proteolysis"/>
    <property type="evidence" value="ECO:0007669"/>
    <property type="project" value="InterPro"/>
</dbReference>
<dbReference type="InterPro" id="IPR014721">
    <property type="entry name" value="Ribsml_uS5_D2-typ_fold_subgr"/>
</dbReference>
<accession>A0A017RT44</accession>
<dbReference type="SUPFAM" id="SSF54211">
    <property type="entry name" value="Ribosomal protein S5 domain 2-like"/>
    <property type="match status" value="1"/>
</dbReference>
<evidence type="ECO:0000256" key="1">
    <source>
        <dbReference type="SAM" id="Phobius"/>
    </source>
</evidence>
<comment type="caution">
    <text evidence="3">The sequence shown here is derived from an EMBL/GenBank/DDBJ whole genome shotgun (WGS) entry which is preliminary data.</text>
</comment>
<dbReference type="InterPro" id="IPR008269">
    <property type="entry name" value="Lon_proteolytic"/>
</dbReference>
<dbReference type="EMBL" id="AZQP01000046">
    <property type="protein sequence ID" value="EYE87609.1"/>
    <property type="molecule type" value="Genomic_DNA"/>
</dbReference>
<evidence type="ECO:0000313" key="3">
    <source>
        <dbReference type="EMBL" id="EYE87609.1"/>
    </source>
</evidence>
<dbReference type="GO" id="GO:0004176">
    <property type="term" value="F:ATP-dependent peptidase activity"/>
    <property type="evidence" value="ECO:0007669"/>
    <property type="project" value="InterPro"/>
</dbReference>
<keyword evidence="4" id="KW-1185">Reference proteome</keyword>
<dbReference type="InterPro" id="IPR020568">
    <property type="entry name" value="Ribosomal_Su5_D2-typ_SF"/>
</dbReference>
<protein>
    <recommendedName>
        <fullName evidence="2">Lon proteolytic domain-containing protein</fullName>
    </recommendedName>
</protein>
<feature type="domain" description="Lon proteolytic" evidence="2">
    <location>
        <begin position="18"/>
        <end position="106"/>
    </location>
</feature>
<dbReference type="Proteomes" id="UP000019681">
    <property type="component" value="Unassembled WGS sequence"/>
</dbReference>
<feature type="transmembrane region" description="Helical" evidence="1">
    <location>
        <begin position="6"/>
        <end position="28"/>
    </location>
</feature>
<evidence type="ECO:0000259" key="2">
    <source>
        <dbReference type="Pfam" id="PF05362"/>
    </source>
</evidence>
<organism evidence="3 4">
    <name type="scientific">Fervidicella metallireducens AeB</name>
    <dbReference type="NCBI Taxonomy" id="1403537"/>
    <lineage>
        <taxon>Bacteria</taxon>
        <taxon>Bacillati</taxon>
        <taxon>Bacillota</taxon>
        <taxon>Clostridia</taxon>
        <taxon>Eubacteriales</taxon>
        <taxon>Clostridiaceae</taxon>
        <taxon>Fervidicella</taxon>
    </lineage>
</organism>
<gene>
    <name evidence="3" type="ORF">Q428_12450</name>
</gene>
<dbReference type="GO" id="GO:0004252">
    <property type="term" value="F:serine-type endopeptidase activity"/>
    <property type="evidence" value="ECO:0007669"/>
    <property type="project" value="InterPro"/>
</dbReference>
<dbReference type="Pfam" id="PF05362">
    <property type="entry name" value="Lon_C"/>
    <property type="match status" value="1"/>
</dbReference>
<reference evidence="3 4" key="1">
    <citation type="journal article" date="2014" name="Genome Announc.">
        <title>Draft Genome Sequence of Fervidicella metallireducens Strain AeBT, an Iron-Reducing Thermoanaerobe from the Great Artesian Basin.</title>
        <authorList>
            <person name="Patel B.K."/>
        </authorList>
    </citation>
    <scope>NUCLEOTIDE SEQUENCE [LARGE SCALE GENOMIC DNA]</scope>
    <source>
        <strain evidence="3 4">AeB</strain>
    </source>
</reference>
<dbReference type="STRING" id="1403537.Q428_12450"/>
<sequence length="109" mass="11391">MHIQDLQGVGVTSGLSLAAFIAMCSGALKKPIQSQMVVLGSMSIGGTITKVEELASTLQVCFDAGAKKILLPMASAADIGTVPPELFAKFQISFYQNVEDAVFKALGVE</sequence>
<keyword evidence="1" id="KW-0472">Membrane</keyword>
<keyword evidence="1" id="KW-0812">Transmembrane</keyword>
<evidence type="ECO:0000313" key="4">
    <source>
        <dbReference type="Proteomes" id="UP000019681"/>
    </source>
</evidence>